<feature type="domain" description="YiaAB two helix" evidence="2">
    <location>
        <begin position="8"/>
        <end position="60"/>
    </location>
</feature>
<feature type="transmembrane region" description="Helical" evidence="1">
    <location>
        <begin position="7"/>
        <end position="29"/>
    </location>
</feature>
<keyword evidence="1" id="KW-0472">Membrane</keyword>
<evidence type="ECO:0000313" key="4">
    <source>
        <dbReference type="Proteomes" id="UP000324351"/>
    </source>
</evidence>
<keyword evidence="1" id="KW-1133">Transmembrane helix</keyword>
<keyword evidence="1" id="KW-0812">Transmembrane</keyword>
<proteinExistence type="predicted"/>
<organism evidence="3 4">
    <name type="scientific">Nocardioides antri</name>
    <dbReference type="NCBI Taxonomy" id="2607659"/>
    <lineage>
        <taxon>Bacteria</taxon>
        <taxon>Bacillati</taxon>
        <taxon>Actinomycetota</taxon>
        <taxon>Actinomycetes</taxon>
        <taxon>Propionibacteriales</taxon>
        <taxon>Nocardioidaceae</taxon>
        <taxon>Nocardioides</taxon>
    </lineage>
</organism>
<reference evidence="3 4" key="1">
    <citation type="submission" date="2019-09" db="EMBL/GenBank/DDBJ databases">
        <title>Nocardioides panacisoli sp. nov., isolated from the soil of a ginseng field.</title>
        <authorList>
            <person name="Cho C."/>
        </authorList>
    </citation>
    <scope>NUCLEOTIDE SEQUENCE [LARGE SCALE GENOMIC DNA]</scope>
    <source>
        <strain evidence="3 4">BN140041</strain>
    </source>
</reference>
<accession>A0A5B1M2P7</accession>
<dbReference type="Proteomes" id="UP000324351">
    <property type="component" value="Unassembled WGS sequence"/>
</dbReference>
<evidence type="ECO:0000259" key="2">
    <source>
        <dbReference type="Pfam" id="PF05360"/>
    </source>
</evidence>
<sequence length="75" mass="8459">MTKTTYAFYLQSAISFGAAMLFVIGGIYFLPVDGWIRAFLCLGALFLVNSSFALAKCIRDQQEARSHEIRIDAYR</sequence>
<feature type="transmembrane region" description="Helical" evidence="1">
    <location>
        <begin position="35"/>
        <end position="55"/>
    </location>
</feature>
<dbReference type="InterPro" id="IPR008024">
    <property type="entry name" value="YiaAB"/>
</dbReference>
<protein>
    <recommendedName>
        <fullName evidence="2">YiaAB two helix domain-containing protein</fullName>
    </recommendedName>
</protein>
<dbReference type="Pfam" id="PF05360">
    <property type="entry name" value="YiaAB"/>
    <property type="match status" value="1"/>
</dbReference>
<gene>
    <name evidence="3" type="ORF">F0U47_17080</name>
</gene>
<evidence type="ECO:0000313" key="3">
    <source>
        <dbReference type="EMBL" id="KAA1426047.1"/>
    </source>
</evidence>
<dbReference type="AlphaFoldDB" id="A0A5B1M2P7"/>
<comment type="caution">
    <text evidence="3">The sequence shown here is derived from an EMBL/GenBank/DDBJ whole genome shotgun (WGS) entry which is preliminary data.</text>
</comment>
<keyword evidence="4" id="KW-1185">Reference proteome</keyword>
<evidence type="ECO:0000256" key="1">
    <source>
        <dbReference type="SAM" id="Phobius"/>
    </source>
</evidence>
<dbReference type="RefSeq" id="WP_149751666.1">
    <property type="nucleotide sequence ID" value="NZ_VUJW01000010.1"/>
</dbReference>
<reference evidence="3 4" key="2">
    <citation type="submission" date="2019-09" db="EMBL/GenBank/DDBJ databases">
        <authorList>
            <person name="Jin C."/>
        </authorList>
    </citation>
    <scope>NUCLEOTIDE SEQUENCE [LARGE SCALE GENOMIC DNA]</scope>
    <source>
        <strain evidence="3 4">BN140041</strain>
    </source>
</reference>
<dbReference type="EMBL" id="VUJW01000010">
    <property type="protein sequence ID" value="KAA1426047.1"/>
    <property type="molecule type" value="Genomic_DNA"/>
</dbReference>
<name>A0A5B1M2P7_9ACTN</name>